<protein>
    <recommendedName>
        <fullName evidence="3">Lipoprotein</fullName>
    </recommendedName>
</protein>
<gene>
    <name evidence="1" type="ORF">K3169_15580</name>
</gene>
<name>A0ABY6F848_9PSED</name>
<reference evidence="1" key="1">
    <citation type="submission" date="2021-08" db="EMBL/GenBank/DDBJ databases">
        <title>Complete genome sequence of Pseudomonas phytophila.</title>
        <authorList>
            <person name="Weir B.S."/>
            <person name="Templeton M.D."/>
            <person name="Arshed S."/>
            <person name="Andersen M.T."/>
            <person name="Jayaraman J."/>
        </authorList>
    </citation>
    <scope>NUCLEOTIDE SEQUENCE</scope>
    <source>
        <strain evidence="1">ICMP 23753</strain>
    </source>
</reference>
<keyword evidence="2" id="KW-1185">Reference proteome</keyword>
<dbReference type="EMBL" id="CP081201">
    <property type="protein sequence ID" value="UXZ93816.1"/>
    <property type="molecule type" value="Genomic_DNA"/>
</dbReference>
<evidence type="ECO:0000313" key="2">
    <source>
        <dbReference type="Proteomes" id="UP001063228"/>
    </source>
</evidence>
<dbReference type="Proteomes" id="UP001063228">
    <property type="component" value="Chromosome"/>
</dbReference>
<dbReference type="PROSITE" id="PS51257">
    <property type="entry name" value="PROKAR_LIPOPROTEIN"/>
    <property type="match status" value="1"/>
</dbReference>
<evidence type="ECO:0008006" key="3">
    <source>
        <dbReference type="Google" id="ProtNLM"/>
    </source>
</evidence>
<proteinExistence type="predicted"/>
<accession>A0ABY6F848</accession>
<sequence>MHQRLIAGVLLLLLSGCSLHPYTKEELLSKGTASPEYCLTQERVLVEERVQRYLNKCYHPRVIEVATGGTIVQAMQLKVDSNAQRSEMLLWAPTIYGNQYYMNVIVSEKNLACKTTLTVVASGWGFGRSSPKIVESANGDDPWCPMP</sequence>
<evidence type="ECO:0000313" key="1">
    <source>
        <dbReference type="EMBL" id="UXZ93816.1"/>
    </source>
</evidence>
<dbReference type="RefSeq" id="WP_231666683.1">
    <property type="nucleotide sequence ID" value="NZ_CP081201.1"/>
</dbReference>
<organism evidence="1 2">
    <name type="scientific">Pseudomonas phytophila</name>
    <dbReference type="NCBI Taxonomy" id="2867264"/>
    <lineage>
        <taxon>Bacteria</taxon>
        <taxon>Pseudomonadati</taxon>
        <taxon>Pseudomonadota</taxon>
        <taxon>Gammaproteobacteria</taxon>
        <taxon>Pseudomonadales</taxon>
        <taxon>Pseudomonadaceae</taxon>
        <taxon>Pseudomonas</taxon>
    </lineage>
</organism>